<comment type="caution">
    <text evidence="1">The sequence shown here is derived from an EMBL/GenBank/DDBJ whole genome shotgun (WGS) entry which is preliminary data.</text>
</comment>
<dbReference type="EMBL" id="NIXP01000125">
    <property type="protein sequence ID" value="OWR28792.1"/>
    <property type="molecule type" value="Genomic_DNA"/>
</dbReference>
<dbReference type="RefSeq" id="WP_049468664.1">
    <property type="nucleotide sequence ID" value="NZ_JAVSKM010000006.1"/>
</dbReference>
<name>A0A246KUX8_9GAMM</name>
<protein>
    <submittedName>
        <fullName evidence="1">Uncharacterized protein</fullName>
    </submittedName>
</protein>
<evidence type="ECO:0000313" key="2">
    <source>
        <dbReference type="Proteomes" id="UP000197904"/>
    </source>
</evidence>
<dbReference type="Proteomes" id="UP000197904">
    <property type="component" value="Unassembled WGS sequence"/>
</dbReference>
<sequence>MSAQTKGGVVEGQLSFSFEISRDMDADLRVSEAQERSVVNVVLTESAQVTCISSRRISVEKRDQSDAYVRVMEYARSLRRI</sequence>
<accession>A0A246KUX8</accession>
<gene>
    <name evidence="1" type="ORF">CEE55_18525</name>
</gene>
<dbReference type="AlphaFoldDB" id="A0A246KUX8"/>
<organism evidence="1 2">
    <name type="scientific">Stenotrophomonas pavanii</name>
    <dbReference type="NCBI Taxonomy" id="487698"/>
    <lineage>
        <taxon>Bacteria</taxon>
        <taxon>Pseudomonadati</taxon>
        <taxon>Pseudomonadota</taxon>
        <taxon>Gammaproteobacteria</taxon>
        <taxon>Lysobacterales</taxon>
        <taxon>Lysobacteraceae</taxon>
        <taxon>Stenotrophomonas</taxon>
    </lineage>
</organism>
<reference evidence="1 2" key="1">
    <citation type="submission" date="2017-06" db="EMBL/GenBank/DDBJ databases">
        <authorList>
            <person name="Kim H.J."/>
            <person name="Triplett B.A."/>
        </authorList>
    </citation>
    <scope>NUCLEOTIDE SEQUENCE [LARGE SCALE GENOMIC DNA]</scope>
    <source>
        <strain evidence="1 2">S18795</strain>
    </source>
</reference>
<evidence type="ECO:0000313" key="1">
    <source>
        <dbReference type="EMBL" id="OWR28792.1"/>
    </source>
</evidence>
<proteinExistence type="predicted"/>